<evidence type="ECO:0000256" key="2">
    <source>
        <dbReference type="SAM" id="MobiDB-lite"/>
    </source>
</evidence>
<accession>A0AA88DFF0</accession>
<evidence type="ECO:0000313" key="3">
    <source>
        <dbReference type="EMBL" id="GMN36609.1"/>
    </source>
</evidence>
<reference evidence="3" key="1">
    <citation type="submission" date="2023-07" db="EMBL/GenBank/DDBJ databases">
        <title>draft genome sequence of fig (Ficus carica).</title>
        <authorList>
            <person name="Takahashi T."/>
            <person name="Nishimura K."/>
        </authorList>
    </citation>
    <scope>NUCLEOTIDE SEQUENCE</scope>
</reference>
<dbReference type="PANTHER" id="PTHR35493">
    <property type="entry name" value="STRUCTURAL MAINTENANCE OF CHROMOSOMES PROTEIN"/>
    <property type="match status" value="1"/>
</dbReference>
<dbReference type="PANTHER" id="PTHR35493:SF1">
    <property type="entry name" value="STRUCTURAL MAINTENANCE OF CHROMOSOMES PROTEIN"/>
    <property type="match status" value="1"/>
</dbReference>
<feature type="coiled-coil region" evidence="1">
    <location>
        <begin position="156"/>
        <end position="232"/>
    </location>
</feature>
<proteinExistence type="predicted"/>
<name>A0AA88DFF0_FICCA</name>
<feature type="region of interest" description="Disordered" evidence="2">
    <location>
        <begin position="1"/>
        <end position="55"/>
    </location>
</feature>
<keyword evidence="1" id="KW-0175">Coiled coil</keyword>
<dbReference type="EMBL" id="BTGU01000006">
    <property type="protein sequence ID" value="GMN36609.1"/>
    <property type="molecule type" value="Genomic_DNA"/>
</dbReference>
<gene>
    <name evidence="3" type="ORF">TIFTF001_006151</name>
</gene>
<dbReference type="Proteomes" id="UP001187192">
    <property type="component" value="Unassembled WGS sequence"/>
</dbReference>
<feature type="region of interest" description="Disordered" evidence="2">
    <location>
        <begin position="258"/>
        <end position="298"/>
    </location>
</feature>
<feature type="compositionally biased region" description="Low complexity" evidence="2">
    <location>
        <begin position="1"/>
        <end position="20"/>
    </location>
</feature>
<organism evidence="3 4">
    <name type="scientific">Ficus carica</name>
    <name type="common">Common fig</name>
    <dbReference type="NCBI Taxonomy" id="3494"/>
    <lineage>
        <taxon>Eukaryota</taxon>
        <taxon>Viridiplantae</taxon>
        <taxon>Streptophyta</taxon>
        <taxon>Embryophyta</taxon>
        <taxon>Tracheophyta</taxon>
        <taxon>Spermatophyta</taxon>
        <taxon>Magnoliopsida</taxon>
        <taxon>eudicotyledons</taxon>
        <taxon>Gunneridae</taxon>
        <taxon>Pentapetalae</taxon>
        <taxon>rosids</taxon>
        <taxon>fabids</taxon>
        <taxon>Rosales</taxon>
        <taxon>Moraceae</taxon>
        <taxon>Ficeae</taxon>
        <taxon>Ficus</taxon>
    </lineage>
</organism>
<keyword evidence="4" id="KW-1185">Reference proteome</keyword>
<evidence type="ECO:0000256" key="1">
    <source>
        <dbReference type="SAM" id="Coils"/>
    </source>
</evidence>
<dbReference type="AlphaFoldDB" id="A0AA88DFF0"/>
<feature type="compositionally biased region" description="Polar residues" evidence="2">
    <location>
        <begin position="267"/>
        <end position="285"/>
    </location>
</feature>
<comment type="caution">
    <text evidence="3">The sequence shown here is derived from an EMBL/GenBank/DDBJ whole genome shotgun (WGS) entry which is preliminary data.</text>
</comment>
<protein>
    <submittedName>
        <fullName evidence="3">Uncharacterized protein</fullName>
    </submittedName>
</protein>
<sequence>MSSYDTRSSTSSHFSDPSSSAELKISRPASSSRALVKSKPSDLAKPKSKPSDPNFATMVKRFMEKRSNSLPSMTKAAKKAEANRVGLVIPSDVIAEDLKKTARKGTNFAALHKKLFGKGTTPSSEKKEVKALTEVKGNTRTLAMVLRSERELLSLTKEQEMEIAELKVMLQEKNTEVEKLKDLCLKQREEIKALKSAVLFPEDINSQLQDILEKQGSELKQAKQLIPTLQRQVTSLTGQLQCLAEDLAEVKADKYSARAGIHHHSSSPRTPTYSREEASNSSEFSSGDPASPVSPADMLLKDLNPCLTPYYAKSRSKEFEPKGYESPQDESISVDKMEFGFSSYGRKLSKSSDCSKSSKVGTTISRTARRSGETKCTYGKQMHHKLF</sequence>
<evidence type="ECO:0000313" key="4">
    <source>
        <dbReference type="Proteomes" id="UP001187192"/>
    </source>
</evidence>